<dbReference type="GO" id="GO:0005524">
    <property type="term" value="F:ATP binding"/>
    <property type="evidence" value="ECO:0007669"/>
    <property type="project" value="UniProtKB-KW"/>
</dbReference>
<proteinExistence type="inferred from homology"/>
<evidence type="ECO:0000256" key="12">
    <source>
        <dbReference type="PIRSR" id="PIRSR604809-2"/>
    </source>
</evidence>
<evidence type="ECO:0000256" key="1">
    <source>
        <dbReference type="ARBA" id="ARBA00004496"/>
    </source>
</evidence>
<gene>
    <name evidence="20" type="ordered locus">Dtox_4318</name>
</gene>
<dbReference type="SMART" id="SM01230">
    <property type="entry name" value="Gln-synt_C"/>
    <property type="match status" value="1"/>
</dbReference>
<dbReference type="HOGENOM" id="CLU_017290_1_2_9"/>
<dbReference type="GO" id="GO:0006542">
    <property type="term" value="P:glutamine biosynthetic process"/>
    <property type="evidence" value="ECO:0007669"/>
    <property type="project" value="InterPro"/>
</dbReference>
<feature type="binding site" evidence="11">
    <location>
        <position position="333"/>
    </location>
    <ligand>
        <name>L-glutamate</name>
        <dbReference type="ChEBI" id="CHEBI:29985"/>
    </ligand>
</feature>
<dbReference type="InterPro" id="IPR004809">
    <property type="entry name" value="Gln_synth_I"/>
</dbReference>
<evidence type="ECO:0000313" key="20">
    <source>
        <dbReference type="EMBL" id="ACV64982.1"/>
    </source>
</evidence>
<reference evidence="20 21" key="1">
    <citation type="journal article" date="2009" name="Stand. Genomic Sci.">
        <title>Complete genome sequence of Desulfotomaculum acetoxidans type strain (5575).</title>
        <authorList>
            <person name="Spring S."/>
            <person name="Lapidus A."/>
            <person name="Schroder M."/>
            <person name="Gleim D."/>
            <person name="Sims D."/>
            <person name="Meincke L."/>
            <person name="Glavina Del Rio T."/>
            <person name="Tice H."/>
            <person name="Copeland A."/>
            <person name="Cheng J.F."/>
            <person name="Lucas S."/>
            <person name="Chen F."/>
            <person name="Nolan M."/>
            <person name="Bruce D."/>
            <person name="Goodwin L."/>
            <person name="Pitluck S."/>
            <person name="Ivanova N."/>
            <person name="Mavromatis K."/>
            <person name="Mikhailova N."/>
            <person name="Pati A."/>
            <person name="Chen A."/>
            <person name="Palaniappan K."/>
            <person name="Land M."/>
            <person name="Hauser L."/>
            <person name="Chang Y.J."/>
            <person name="Jeffries C.D."/>
            <person name="Chain P."/>
            <person name="Saunders E."/>
            <person name="Brettin T."/>
            <person name="Detter J.C."/>
            <person name="Goker M."/>
            <person name="Bristow J."/>
            <person name="Eisen J.A."/>
            <person name="Markowitz V."/>
            <person name="Hugenholtz P."/>
            <person name="Kyrpides N.C."/>
            <person name="Klenk H.P."/>
            <person name="Han C."/>
        </authorList>
    </citation>
    <scope>NUCLEOTIDE SEQUENCE [LARGE SCALE GENOMIC DNA]</scope>
    <source>
        <strain evidence="21">ATCC 49208 / DSM 771 / VKM B-1644</strain>
    </source>
</reference>
<dbReference type="InterPro" id="IPR008146">
    <property type="entry name" value="Gln_synth_cat_dom"/>
</dbReference>
<feature type="binding site" evidence="11">
    <location>
        <position position="366"/>
    </location>
    <ligand>
        <name>L-glutamate</name>
        <dbReference type="ChEBI" id="CHEBI:29985"/>
    </ligand>
</feature>
<dbReference type="Pfam" id="PF03951">
    <property type="entry name" value="Gln-synt_N"/>
    <property type="match status" value="1"/>
</dbReference>
<dbReference type="InterPro" id="IPR014746">
    <property type="entry name" value="Gln_synth/guanido_kin_cat_dom"/>
</dbReference>
<feature type="binding site" evidence="11">
    <location>
        <position position="345"/>
    </location>
    <ligand>
        <name>L-glutamate</name>
        <dbReference type="ChEBI" id="CHEBI:29985"/>
    </ligand>
</feature>
<evidence type="ECO:0000256" key="3">
    <source>
        <dbReference type="ARBA" id="ARBA00011354"/>
    </source>
</evidence>
<evidence type="ECO:0000256" key="17">
    <source>
        <dbReference type="RuleBase" id="RU004356"/>
    </source>
</evidence>
<feature type="binding site" evidence="13">
    <location>
        <position position="225"/>
    </location>
    <ligand>
        <name>Mg(2+)</name>
        <dbReference type="ChEBI" id="CHEBI:18420"/>
        <label>1</label>
    </ligand>
</feature>
<dbReference type="eggNOG" id="COG0174">
    <property type="taxonomic scope" value="Bacteria"/>
</dbReference>
<protein>
    <recommendedName>
        <fullName evidence="5 17">Glutamine synthetase</fullName>
        <ecNumber evidence="4 17">6.3.1.2</ecNumber>
    </recommendedName>
</protein>
<evidence type="ECO:0000256" key="10">
    <source>
        <dbReference type="ARBA" id="ARBA00049436"/>
    </source>
</evidence>
<dbReference type="AlphaFoldDB" id="C8W014"/>
<comment type="catalytic activity">
    <reaction evidence="10 17">
        <text>L-glutamate + NH4(+) + ATP = L-glutamine + ADP + phosphate + H(+)</text>
        <dbReference type="Rhea" id="RHEA:16169"/>
        <dbReference type="ChEBI" id="CHEBI:15378"/>
        <dbReference type="ChEBI" id="CHEBI:28938"/>
        <dbReference type="ChEBI" id="CHEBI:29985"/>
        <dbReference type="ChEBI" id="CHEBI:30616"/>
        <dbReference type="ChEBI" id="CHEBI:43474"/>
        <dbReference type="ChEBI" id="CHEBI:58359"/>
        <dbReference type="ChEBI" id="CHEBI:456216"/>
        <dbReference type="EC" id="6.3.1.2"/>
    </reaction>
</comment>
<dbReference type="Proteomes" id="UP000002217">
    <property type="component" value="Chromosome"/>
</dbReference>
<feature type="binding site" evidence="13">
    <location>
        <position position="134"/>
    </location>
    <ligand>
        <name>Mg(2+)</name>
        <dbReference type="ChEBI" id="CHEBI:18420"/>
        <label>1</label>
    </ligand>
</feature>
<dbReference type="KEGG" id="dae:Dtox_4318"/>
<feature type="binding site" evidence="11">
    <location>
        <begin position="269"/>
        <end position="270"/>
    </location>
    <ligand>
        <name>L-glutamate</name>
        <dbReference type="ChEBI" id="CHEBI:29985"/>
    </ligand>
</feature>
<evidence type="ECO:0000256" key="2">
    <source>
        <dbReference type="ARBA" id="ARBA00009897"/>
    </source>
</evidence>
<dbReference type="SUPFAM" id="SSF54368">
    <property type="entry name" value="Glutamine synthetase, N-terminal domain"/>
    <property type="match status" value="1"/>
</dbReference>
<comment type="subunit">
    <text evidence="3">Oligomer of 12 subunits arranged in the form of two hexagons.</text>
</comment>
<evidence type="ECO:0000256" key="14">
    <source>
        <dbReference type="PIRSR" id="PIRSR604809-50"/>
    </source>
</evidence>
<feature type="binding site" evidence="13">
    <location>
        <position position="217"/>
    </location>
    <ligand>
        <name>Mg(2+)</name>
        <dbReference type="ChEBI" id="CHEBI:18420"/>
        <label>1</label>
    </ligand>
</feature>
<keyword evidence="14" id="KW-0597">Phosphoprotein</keyword>
<dbReference type="Gene3D" id="3.10.20.70">
    <property type="entry name" value="Glutamine synthetase, N-terminal domain"/>
    <property type="match status" value="1"/>
</dbReference>
<evidence type="ECO:0000259" key="18">
    <source>
        <dbReference type="PROSITE" id="PS51986"/>
    </source>
</evidence>
<dbReference type="PROSITE" id="PS51987">
    <property type="entry name" value="GS_CATALYTIC"/>
    <property type="match status" value="1"/>
</dbReference>
<keyword evidence="6" id="KW-0963">Cytoplasm</keyword>
<keyword evidence="21" id="KW-1185">Reference proteome</keyword>
<dbReference type="InterPro" id="IPR008147">
    <property type="entry name" value="Gln_synt_N"/>
</dbReference>
<accession>C8W014</accession>
<dbReference type="PANTHER" id="PTHR43407">
    <property type="entry name" value="GLUTAMINE SYNTHETASE"/>
    <property type="match status" value="1"/>
</dbReference>
<dbReference type="GO" id="GO:0005737">
    <property type="term" value="C:cytoplasm"/>
    <property type="evidence" value="ECO:0007669"/>
    <property type="project" value="UniProtKB-SubCell"/>
</dbReference>
<feature type="modified residue" description="O-AMP-tyrosine" evidence="14">
    <location>
        <position position="404"/>
    </location>
</feature>
<comment type="similarity">
    <text evidence="2 15 16">Belongs to the glutamine synthetase family.</text>
</comment>
<dbReference type="EC" id="6.3.1.2" evidence="4 17"/>
<dbReference type="SUPFAM" id="SSF55931">
    <property type="entry name" value="Glutamine synthetase/guanido kinase"/>
    <property type="match status" value="1"/>
</dbReference>
<evidence type="ECO:0000256" key="4">
    <source>
        <dbReference type="ARBA" id="ARBA00012937"/>
    </source>
</evidence>
<feature type="domain" description="GS catalytic" evidence="19">
    <location>
        <begin position="109"/>
        <end position="476"/>
    </location>
</feature>
<dbReference type="InterPro" id="IPR036651">
    <property type="entry name" value="Gln_synt_N_sf"/>
</dbReference>
<keyword evidence="8 12" id="KW-0547">Nucleotide-binding</keyword>
<dbReference type="EMBL" id="CP001720">
    <property type="protein sequence ID" value="ACV64982.1"/>
    <property type="molecule type" value="Genomic_DNA"/>
</dbReference>
<dbReference type="STRING" id="485916.Dtox_4318"/>
<keyword evidence="7 17" id="KW-0436">Ligase</keyword>
<evidence type="ECO:0000256" key="15">
    <source>
        <dbReference type="PROSITE-ProRule" id="PRU01330"/>
    </source>
</evidence>
<feature type="binding site" evidence="12">
    <location>
        <position position="359"/>
    </location>
    <ligand>
        <name>ATP</name>
        <dbReference type="ChEBI" id="CHEBI:30616"/>
    </ligand>
</feature>
<evidence type="ECO:0000256" key="11">
    <source>
        <dbReference type="PIRSR" id="PIRSR604809-1"/>
    </source>
</evidence>
<keyword evidence="13" id="KW-0479">Metal-binding</keyword>
<dbReference type="FunFam" id="3.30.590.10:FF:000001">
    <property type="entry name" value="Glutamine synthetase"/>
    <property type="match status" value="1"/>
</dbReference>
<dbReference type="NCBIfam" id="TIGR00653">
    <property type="entry name" value="GlnA"/>
    <property type="match status" value="1"/>
</dbReference>
<feature type="binding site" evidence="13">
    <location>
        <position position="274"/>
    </location>
    <ligand>
        <name>Mg(2+)</name>
        <dbReference type="ChEBI" id="CHEBI:18420"/>
        <label>1</label>
    </ligand>
</feature>
<keyword evidence="9 12" id="KW-0067">ATP-binding</keyword>
<evidence type="ECO:0000256" key="13">
    <source>
        <dbReference type="PIRSR" id="PIRSR604809-3"/>
    </source>
</evidence>
<evidence type="ECO:0000259" key="19">
    <source>
        <dbReference type="PROSITE" id="PS51987"/>
    </source>
</evidence>
<name>C8W014_DESAS</name>
<comment type="subcellular location">
    <subcellularLocation>
        <location evidence="1">Cytoplasm</location>
    </subcellularLocation>
</comment>
<feature type="binding site" evidence="12">
    <location>
        <position position="345"/>
    </location>
    <ligand>
        <name>ATP</name>
        <dbReference type="ChEBI" id="CHEBI:30616"/>
    </ligand>
</feature>
<evidence type="ECO:0000256" key="5">
    <source>
        <dbReference type="ARBA" id="ARBA00021364"/>
    </source>
</evidence>
<feature type="binding site" evidence="11">
    <location>
        <position position="327"/>
    </location>
    <ligand>
        <name>L-glutamate</name>
        <dbReference type="ChEBI" id="CHEBI:29985"/>
    </ligand>
</feature>
<dbReference type="InterPro" id="IPR027302">
    <property type="entry name" value="Gln_synth_N_conserv_site"/>
</dbReference>
<dbReference type="PROSITE" id="PS00181">
    <property type="entry name" value="GLNA_ATP"/>
    <property type="match status" value="1"/>
</dbReference>
<feature type="binding site" evidence="12">
    <location>
        <position position="212"/>
    </location>
    <ligand>
        <name>ATP</name>
        <dbReference type="ChEBI" id="CHEBI:30616"/>
    </ligand>
</feature>
<dbReference type="PROSITE" id="PS00180">
    <property type="entry name" value="GLNA_1"/>
    <property type="match status" value="1"/>
</dbReference>
<sequence length="476" mass="53656">MQMSEKVKQVLSMAKDKEVQMVDIKFIDMPGTWQHFSVPMTEFDEGTFTEGLGFDGSSIRGFKAINESDMILIPDPDTAIIDPFCEVPTMSIICNIYDPLTGEKYNRDPRIIAQKAEEYLRETGIADTSYWGPEAEFFIFDSVSFDQNQHSGYYFIDSEEGAWNSGRMEGGPNLGYRPRYKEGYFPVAPVDSMQNLRTEMVLTMQKCGIVVEAQHHEVATAGQAEIDMKFAPLVKMADQLMLFKYIIKNTAVKYGKTATFMPKPLFLDNGSGMHVHQSLWKDGQPLFFDADGYAGLSETALYYIGGILKHAPALSALCNTTTNSFKRLVPGFEAPVSLVYSKRNRSASIRIPMYSNNPKAKRIELRFPDPTCNPYLAFSAMLMAGIDGIQNKIHPGNALEKDMYELTPEEAAEIKSLPVSLEGALKALEADHGFLLKGGVFDKDLLETWIEYKMTREVDAVRKRPHPYEFMLYFDC</sequence>
<evidence type="ECO:0000256" key="8">
    <source>
        <dbReference type="ARBA" id="ARBA00022741"/>
    </source>
</evidence>
<evidence type="ECO:0000313" key="21">
    <source>
        <dbReference type="Proteomes" id="UP000002217"/>
    </source>
</evidence>
<comment type="cofactor">
    <cofactor evidence="13">
        <name>Mg(2+)</name>
        <dbReference type="ChEBI" id="CHEBI:18420"/>
    </cofactor>
    <text evidence="13">Binds 2 Mg(2+) ions per subunit.</text>
</comment>
<dbReference type="Pfam" id="PF00120">
    <property type="entry name" value="Gln-synt_C"/>
    <property type="match status" value="1"/>
</dbReference>
<evidence type="ECO:0000256" key="9">
    <source>
        <dbReference type="ARBA" id="ARBA00022840"/>
    </source>
</evidence>
<feature type="binding site" evidence="12">
    <location>
        <begin position="276"/>
        <end position="278"/>
    </location>
    <ligand>
        <name>ATP</name>
        <dbReference type="ChEBI" id="CHEBI:30616"/>
    </ligand>
</feature>
<dbReference type="PROSITE" id="PS51986">
    <property type="entry name" value="GS_BETA_GRASP"/>
    <property type="match status" value="1"/>
</dbReference>
<evidence type="ECO:0000256" key="7">
    <source>
        <dbReference type="ARBA" id="ARBA00022598"/>
    </source>
</evidence>
<keyword evidence="13" id="KW-0460">Magnesium</keyword>
<feature type="binding site" evidence="13">
    <location>
        <position position="136"/>
    </location>
    <ligand>
        <name>Mg(2+)</name>
        <dbReference type="ChEBI" id="CHEBI:18420"/>
        <label>1</label>
    </ligand>
</feature>
<dbReference type="GO" id="GO:0019740">
    <property type="term" value="P:nitrogen utilization"/>
    <property type="evidence" value="ECO:0007669"/>
    <property type="project" value="TreeGrafter"/>
</dbReference>
<dbReference type="GO" id="GO:0004356">
    <property type="term" value="F:glutamine synthetase activity"/>
    <property type="evidence" value="ECO:0007669"/>
    <property type="project" value="UniProtKB-EC"/>
</dbReference>
<dbReference type="InterPro" id="IPR027303">
    <property type="entry name" value="Gln_synth_gly_rich_site"/>
</dbReference>
<feature type="domain" description="GS beta-grasp" evidence="18">
    <location>
        <begin position="17"/>
        <end position="101"/>
    </location>
</feature>
<feature type="binding site" evidence="13">
    <location>
        <position position="364"/>
    </location>
    <ligand>
        <name>Mg(2+)</name>
        <dbReference type="ChEBI" id="CHEBI:18420"/>
        <label>1</label>
    </ligand>
</feature>
<dbReference type="GO" id="GO:0046872">
    <property type="term" value="F:metal ion binding"/>
    <property type="evidence" value="ECO:0007669"/>
    <property type="project" value="UniProtKB-KW"/>
</dbReference>
<dbReference type="Gene3D" id="3.30.590.10">
    <property type="entry name" value="Glutamine synthetase/guanido kinase, catalytic domain"/>
    <property type="match status" value="1"/>
</dbReference>
<dbReference type="PANTHER" id="PTHR43407:SF1">
    <property type="entry name" value="LENGSIN"/>
    <property type="match status" value="1"/>
</dbReference>
<evidence type="ECO:0000256" key="16">
    <source>
        <dbReference type="RuleBase" id="RU000384"/>
    </source>
</evidence>
<dbReference type="GO" id="GO:0016020">
    <property type="term" value="C:membrane"/>
    <property type="evidence" value="ECO:0007669"/>
    <property type="project" value="TreeGrafter"/>
</dbReference>
<evidence type="ECO:0000256" key="6">
    <source>
        <dbReference type="ARBA" id="ARBA00022490"/>
    </source>
</evidence>
<organism evidence="20 21">
    <name type="scientific">Desulfofarcimen acetoxidans (strain ATCC 49208 / DSM 771 / KCTC 5769 / VKM B-1644 / 5575)</name>
    <name type="common">Desulfotomaculum acetoxidans</name>
    <dbReference type="NCBI Taxonomy" id="485916"/>
    <lineage>
        <taxon>Bacteria</taxon>
        <taxon>Bacillati</taxon>
        <taxon>Bacillota</taxon>
        <taxon>Clostridia</taxon>
        <taxon>Eubacteriales</taxon>
        <taxon>Peptococcaceae</taxon>
        <taxon>Desulfofarcimen</taxon>
    </lineage>
</organism>